<evidence type="ECO:0000313" key="2">
    <source>
        <dbReference type="EMBL" id="TYC83704.1"/>
    </source>
</evidence>
<protein>
    <submittedName>
        <fullName evidence="2">DUF3795 domain-containing protein</fullName>
    </submittedName>
</protein>
<reference evidence="2 5" key="2">
    <citation type="submission" date="2019-08" db="EMBL/GenBank/DDBJ databases">
        <title>Isolation and enrichment of carboxydotrophic bacteria from anaerobic sludge for the production of bio-based chemicals from syngas.</title>
        <authorList>
            <person name="Antares A.L."/>
            <person name="Moreira J."/>
            <person name="Diender M."/>
            <person name="Parshina S.N."/>
            <person name="Stams A.J.M."/>
            <person name="Alves M."/>
            <person name="Alves J.I."/>
            <person name="Sousa D.Z."/>
        </authorList>
    </citation>
    <scope>NUCLEOTIDE SEQUENCE [LARGE SCALE GENOMIC DNA]</scope>
    <source>
        <strain evidence="2 5">JM</strain>
    </source>
</reference>
<dbReference type="EMBL" id="LKEU01000027">
    <property type="protein sequence ID" value="OFV70791.1"/>
    <property type="molecule type" value="Genomic_DNA"/>
</dbReference>
<evidence type="ECO:0000313" key="1">
    <source>
        <dbReference type="EMBL" id="OFV70791.1"/>
    </source>
</evidence>
<dbReference type="Proteomes" id="UP000176244">
    <property type="component" value="Unassembled WGS sequence"/>
</dbReference>
<organism evidence="1 4">
    <name type="scientific">Acetobacterium wieringae</name>
    <dbReference type="NCBI Taxonomy" id="52694"/>
    <lineage>
        <taxon>Bacteria</taxon>
        <taxon>Bacillati</taxon>
        <taxon>Bacillota</taxon>
        <taxon>Clostridia</taxon>
        <taxon>Eubacteriales</taxon>
        <taxon>Eubacteriaceae</taxon>
        <taxon>Acetobacterium</taxon>
    </lineage>
</organism>
<dbReference type="InterPro" id="IPR024227">
    <property type="entry name" value="DUF3795"/>
</dbReference>
<dbReference type="OrthoDB" id="9803966at2"/>
<proteinExistence type="predicted"/>
<sequence>MNEKIVAPCGIDCFNCEMYAENVTPEFQERLSGTTKIPAEKITCAGCTDGNICLLLKMQGKSCKTLDCVKQKGVDYCFNCTDFPCLYLMPLADGAGKFPQNIKLYNLCQIKKIGLDNWVLQAAEIRHTYFTKKIAIGEGGSTE</sequence>
<dbReference type="AlphaFoldDB" id="A0A1F2PJ85"/>
<evidence type="ECO:0000313" key="4">
    <source>
        <dbReference type="Proteomes" id="UP000176244"/>
    </source>
</evidence>
<dbReference type="RefSeq" id="WP_070370709.1">
    <property type="nucleotide sequence ID" value="NZ_CABIIK010000017.1"/>
</dbReference>
<name>A0A1F2PJ85_9FIRM</name>
<dbReference type="EMBL" id="CP087994">
    <property type="protein sequence ID" value="UYO62687.1"/>
    <property type="molecule type" value="Genomic_DNA"/>
</dbReference>
<reference evidence="1 4" key="1">
    <citation type="submission" date="2015-09" db="EMBL/GenBank/DDBJ databases">
        <title>Genome sequence of Acetobacterium wieringae DSM 1911.</title>
        <authorList>
            <person name="Poehlein A."/>
            <person name="Bengelsdorf F.R."/>
            <person name="Schiel-Bengelsdorf B."/>
            <person name="Duerre P."/>
            <person name="Daniel R."/>
        </authorList>
    </citation>
    <scope>NUCLEOTIDE SEQUENCE [LARGE SCALE GENOMIC DNA]</scope>
    <source>
        <strain evidence="1 4">DSM 1911</strain>
    </source>
</reference>
<evidence type="ECO:0000313" key="3">
    <source>
        <dbReference type="EMBL" id="UYO62687.1"/>
    </source>
</evidence>
<reference evidence="3" key="3">
    <citation type="submission" date="2021-11" db="EMBL/GenBank/DDBJ databases">
        <title>Isoprene-degrading acetogen.</title>
        <authorList>
            <person name="Yang Y."/>
            <person name="Jin H."/>
            <person name="Yan J."/>
        </authorList>
    </citation>
    <scope>NUCLEOTIDE SEQUENCE</scope>
    <source>
        <strain evidence="3">Berkeley</strain>
    </source>
</reference>
<evidence type="ECO:0000313" key="6">
    <source>
        <dbReference type="Proteomes" id="UP001163550"/>
    </source>
</evidence>
<accession>A0A1F2PJ85</accession>
<gene>
    <name evidence="1" type="ORF">ACWI_13770</name>
    <name evidence="2" type="ORF">FXB42_15775</name>
    <name evidence="3" type="ORF">LNN31_18220</name>
</gene>
<dbReference type="EMBL" id="VSLA01000029">
    <property type="protein sequence ID" value="TYC83704.1"/>
    <property type="molecule type" value="Genomic_DNA"/>
</dbReference>
<keyword evidence="6" id="KW-1185">Reference proteome</keyword>
<dbReference type="Proteomes" id="UP000322619">
    <property type="component" value="Unassembled WGS sequence"/>
</dbReference>
<dbReference type="Proteomes" id="UP001163550">
    <property type="component" value="Chromosome"/>
</dbReference>
<dbReference type="Pfam" id="PF12675">
    <property type="entry name" value="DUF3795"/>
    <property type="match status" value="1"/>
</dbReference>
<dbReference type="STRING" id="52694.ACWI_13770"/>
<evidence type="ECO:0000313" key="5">
    <source>
        <dbReference type="Proteomes" id="UP000322619"/>
    </source>
</evidence>